<dbReference type="AlphaFoldDB" id="A0A1L3GG07"/>
<dbReference type="STRING" id="29542.A6070_01245"/>
<reference evidence="3 4" key="1">
    <citation type="journal article" date="2017" name="Genome Announc.">
        <title>Complete Genome Sequences of Two Acetylene-Fermenting Pelobacter acetylenicus Strains.</title>
        <authorList>
            <person name="Sutton J.M."/>
            <person name="Baesman S.M."/>
            <person name="Fierst J.L."/>
            <person name="Poret-Peterson A.T."/>
            <person name="Oremland R.S."/>
            <person name="Dunlap D.S."/>
            <person name="Akob D.M."/>
        </authorList>
    </citation>
    <scope>NUCLEOTIDE SEQUENCE [LARGE SCALE GENOMIC DNA]</scope>
    <source>
        <strain evidence="3 4">DSM 3247</strain>
    </source>
</reference>
<dbReference type="Proteomes" id="UP000182264">
    <property type="component" value="Chromosome"/>
</dbReference>
<name>A0A1L3GG07_SYNAC</name>
<proteinExistence type="predicted"/>
<keyword evidence="2" id="KW-0472">Membrane</keyword>
<sequence>MNDVKNRTSRPGQQSRDELRRQLAAKQQRKLRAQRQRERNAWFGLGMFGLVGWSVAIPAVGFTALGVWIDARHGGPYSWTLMLLVIGVGLGCLNAWFWISRERREIEAEHNRPQEEAPDDSD</sequence>
<keyword evidence="2" id="KW-0812">Transmembrane</keyword>
<dbReference type="NCBIfam" id="TIGR02230">
    <property type="entry name" value="ATPase_gene1"/>
    <property type="match status" value="1"/>
</dbReference>
<evidence type="ECO:0000313" key="4">
    <source>
        <dbReference type="Proteomes" id="UP000182264"/>
    </source>
</evidence>
<evidence type="ECO:0000256" key="1">
    <source>
        <dbReference type="SAM" id="MobiDB-lite"/>
    </source>
</evidence>
<evidence type="ECO:0000256" key="2">
    <source>
        <dbReference type="SAM" id="Phobius"/>
    </source>
</evidence>
<evidence type="ECO:0000313" key="3">
    <source>
        <dbReference type="EMBL" id="APG24847.1"/>
    </source>
</evidence>
<keyword evidence="2" id="KW-1133">Transmembrane helix</keyword>
<dbReference type="EMBL" id="CP015518">
    <property type="protein sequence ID" value="APG24847.1"/>
    <property type="molecule type" value="Genomic_DNA"/>
</dbReference>
<accession>A0A1L3GG07</accession>
<feature type="transmembrane region" description="Helical" evidence="2">
    <location>
        <begin position="42"/>
        <end position="69"/>
    </location>
</feature>
<feature type="transmembrane region" description="Helical" evidence="2">
    <location>
        <begin position="81"/>
        <end position="99"/>
    </location>
</feature>
<dbReference type="InterPro" id="IPR032820">
    <property type="entry name" value="ATPase_put"/>
</dbReference>
<gene>
    <name evidence="3" type="ORF">A7E75_07285</name>
</gene>
<dbReference type="InterPro" id="IPR011744">
    <property type="entry name" value="ATPase_gene1"/>
</dbReference>
<dbReference type="RefSeq" id="WP_072286694.1">
    <property type="nucleotide sequence ID" value="NZ_CP015455.1"/>
</dbReference>
<keyword evidence="4" id="KW-1185">Reference proteome</keyword>
<dbReference type="OrthoDB" id="466056at2"/>
<dbReference type="Pfam" id="PF09527">
    <property type="entry name" value="ATPase_gene1"/>
    <property type="match status" value="1"/>
</dbReference>
<feature type="region of interest" description="Disordered" evidence="1">
    <location>
        <begin position="1"/>
        <end position="21"/>
    </location>
</feature>
<dbReference type="KEGG" id="pace:A6070_01245"/>
<protein>
    <submittedName>
        <fullName evidence="3">F0F1 ATP synthase subunit</fullName>
    </submittedName>
</protein>
<organism evidence="3 4">
    <name type="scientific">Syntrophotalea acetylenica</name>
    <name type="common">Pelobacter acetylenicus</name>
    <dbReference type="NCBI Taxonomy" id="29542"/>
    <lineage>
        <taxon>Bacteria</taxon>
        <taxon>Pseudomonadati</taxon>
        <taxon>Thermodesulfobacteriota</taxon>
        <taxon>Desulfuromonadia</taxon>
        <taxon>Desulfuromonadales</taxon>
        <taxon>Syntrophotaleaceae</taxon>
        <taxon>Syntrophotalea</taxon>
    </lineage>
</organism>